<keyword evidence="3" id="KW-0560">Oxidoreductase</keyword>
<organism evidence="5">
    <name type="scientific">Talaromyces marneffei PM1</name>
    <dbReference type="NCBI Taxonomy" id="1077442"/>
    <lineage>
        <taxon>Eukaryota</taxon>
        <taxon>Fungi</taxon>
        <taxon>Dikarya</taxon>
        <taxon>Ascomycota</taxon>
        <taxon>Pezizomycotina</taxon>
        <taxon>Eurotiomycetes</taxon>
        <taxon>Eurotiomycetidae</taxon>
        <taxon>Eurotiales</taxon>
        <taxon>Trichocomaceae</taxon>
        <taxon>Talaromyces</taxon>
        <taxon>Talaromyces sect. Talaromyces</taxon>
    </lineage>
</organism>
<dbReference type="PANTHER" id="PTHR43618:SF4">
    <property type="entry name" value="SHORT CHAIN DEHYDROGENASE_REDUCTASE FAMILY (AFU_ORTHOLOGUE AFUA_7G04540)"/>
    <property type="match status" value="1"/>
</dbReference>
<evidence type="ECO:0000256" key="1">
    <source>
        <dbReference type="ARBA" id="ARBA00006484"/>
    </source>
</evidence>
<dbReference type="Gene3D" id="3.90.1300.10">
    <property type="entry name" value="Amidase signature (AS) domain"/>
    <property type="match status" value="1"/>
</dbReference>
<gene>
    <name evidence="5" type="ORF">GQ26_0280960</name>
</gene>
<evidence type="ECO:0000256" key="3">
    <source>
        <dbReference type="ARBA" id="ARBA00023002"/>
    </source>
</evidence>
<dbReference type="Pfam" id="PF01425">
    <property type="entry name" value="Amidase"/>
    <property type="match status" value="1"/>
</dbReference>
<keyword evidence="2" id="KW-0521">NADP</keyword>
<dbReference type="Pfam" id="PF13561">
    <property type="entry name" value="adh_short_C2"/>
    <property type="match status" value="1"/>
</dbReference>
<accession>A0A093V3I6</accession>
<dbReference type="InterPro" id="IPR036928">
    <property type="entry name" value="AS_sf"/>
</dbReference>
<name>A0A093V3I6_TALMA</name>
<dbReference type="FunFam" id="3.40.50.720:FF:000084">
    <property type="entry name" value="Short-chain dehydrogenase reductase"/>
    <property type="match status" value="1"/>
</dbReference>
<protein>
    <submittedName>
        <fullName evidence="5">Amidase</fullName>
    </submittedName>
</protein>
<proteinExistence type="inferred from homology"/>
<dbReference type="InterPro" id="IPR023631">
    <property type="entry name" value="Amidase_dom"/>
</dbReference>
<evidence type="ECO:0000259" key="4">
    <source>
        <dbReference type="Pfam" id="PF01425"/>
    </source>
</evidence>
<dbReference type="InterPro" id="IPR052178">
    <property type="entry name" value="Sec_Metab_Biosynth_SDR"/>
</dbReference>
<dbReference type="PROSITE" id="PS00061">
    <property type="entry name" value="ADH_SHORT"/>
    <property type="match status" value="1"/>
</dbReference>
<dbReference type="InterPro" id="IPR002347">
    <property type="entry name" value="SDR_fam"/>
</dbReference>
<dbReference type="Gene3D" id="3.40.50.720">
    <property type="entry name" value="NAD(P)-binding Rossmann-like Domain"/>
    <property type="match status" value="2"/>
</dbReference>
<sequence>MYPFASNLSGTHVLVTGGSKGIGRLIVQALLAEGANVSYCARNPRGDEFSAFQGAADNARAVASTVDIANPTDIKNWVERSVEEFGRIDCVVANASPIFQDPTPEHWEKSFNADIMGLVTLLEATEPYLVERVKAGGSPSVVVITSLAGYDLVLPTIGSPYTTFTRAKPVIAKDYARKFAPLGVRVNTLALGLVNTPNITHPDGSVEWSTYQTFTKNNPEVIKALEDKVPLKRAARCEEIANVVVFLASGLSSYGLVSNGAKVYVVALPGDPIDDVVKELNRLGSETGGSALGFPCDLSSKSSIQTLAQEISTRETHLDMLISNAGIRRDPPIQCNVLTASITELQESMWSSNEADWEKTFRVNTTAHYFLSVALLPLLAAAAAEGRDQGRGVIVITSSCASMHNVTNIDLSSYAASKAATDHLVKLLAAKYHRFYVRVCGINPGFVPSNMNPVGAEGNIFSNLFDKVPAKRAAVAEDIAGTVLYLVSKAGAYVDGISLSKVTKGHLKGIASKLNITIQDGPDADAYLLLLQSMEAIMQRIEDGADYMHPALSPVPTIFPREYWLPSDKNEDNPLNAWRHRCELVASKPTNSLLQGRTIAIKDNISIGGLPTTLGTFTEILCKDGKLPVSPIDASVVSRILEAGGIIKGSSSCENFCASPLSYSAATGPVHSPWLNGYTSGGSSSGSAALISANIVQRQTENKFGQTVDLAIGGDQAGSIRIPASFTGIYGLKPTHGLIPYTGAIGLAPMVDHLGPLAEKLEDIALLLQVMAGYDGIDPRMSPESPLRNQVADYPAQLSEFRSRQLAEGEKLGSSFKVGLISESFDIPGLTAQIRDTVLESAKKYFTQAGASVSEVSIPMHREGIVIWTAACRPSTSEFACQGKPGGFLTFPAPHIHTQWPPNQQMYEILTATNPALVNIIFNAPFITERFGPMTEAKAYRKAYELRAAYDQAFEEFDVLVTPCAPSVSTPHPKMKGDDDGPASSIMDKVNVAVGVTTNTGPFNVTGHPAMNVPCGFGSVEGKPDVKLPIGMQVIGKRWDEMSIFKAAAIFEEGRRLANL</sequence>
<dbReference type="PANTHER" id="PTHR43618">
    <property type="entry name" value="7-ALPHA-HYDROXYSTEROID DEHYDROGENASE"/>
    <property type="match status" value="1"/>
</dbReference>
<dbReference type="EMBL" id="JPOX01000028">
    <property type="protein sequence ID" value="KFX44519.1"/>
    <property type="molecule type" value="Genomic_DNA"/>
</dbReference>
<evidence type="ECO:0000256" key="2">
    <source>
        <dbReference type="ARBA" id="ARBA00022857"/>
    </source>
</evidence>
<evidence type="ECO:0000313" key="5">
    <source>
        <dbReference type="EMBL" id="KFX44519.1"/>
    </source>
</evidence>
<dbReference type="SUPFAM" id="SSF75304">
    <property type="entry name" value="Amidase signature (AS) enzymes"/>
    <property type="match status" value="1"/>
</dbReference>
<feature type="domain" description="Amidase" evidence="4">
    <location>
        <begin position="588"/>
        <end position="1043"/>
    </location>
</feature>
<dbReference type="SUPFAM" id="SSF51735">
    <property type="entry name" value="NAD(P)-binding Rossmann-fold domains"/>
    <property type="match status" value="2"/>
</dbReference>
<dbReference type="GO" id="GO:0016491">
    <property type="term" value="F:oxidoreductase activity"/>
    <property type="evidence" value="ECO:0007669"/>
    <property type="project" value="UniProtKB-KW"/>
</dbReference>
<dbReference type="InterPro" id="IPR036291">
    <property type="entry name" value="NAD(P)-bd_dom_sf"/>
</dbReference>
<reference evidence="5" key="2">
    <citation type="journal article" date="2014" name="PLoS Genet.">
        <title>Signature gene expression reveals novel clues to the molecular mechanisms of dimorphic transition in Penicillium marneffei.</title>
        <authorList>
            <person name="Yang E."/>
            <person name="Wang G."/>
            <person name="Cai J."/>
            <person name="Woo P.C."/>
            <person name="Lau S.K."/>
            <person name="Yuen K.-Y."/>
            <person name="Chow W.-N."/>
            <person name="Lin X."/>
        </authorList>
    </citation>
    <scope>NUCLEOTIDE SEQUENCE</scope>
    <source>
        <strain evidence="5">PM1</strain>
    </source>
</reference>
<comment type="similarity">
    <text evidence="1">Belongs to the short-chain dehydrogenases/reductases (SDR) family.</text>
</comment>
<dbReference type="PRINTS" id="PR00081">
    <property type="entry name" value="GDHRDH"/>
</dbReference>
<dbReference type="InterPro" id="IPR020904">
    <property type="entry name" value="Sc_DH/Rdtase_CS"/>
</dbReference>
<reference key="1">
    <citation type="journal article" date="2014" name="PLoS Genet.">
        <title>Signature Gene Expression Reveals Novel Clues to the Molecular Mechanisms of Dimorphic Transition in Penicillium marneffei.</title>
        <authorList>
            <person name="Yang E."/>
            <person name="Wang G."/>
            <person name="Cai J."/>
            <person name="Woo P.C."/>
            <person name="Lau S.K."/>
            <person name="Yuen K.-Y."/>
            <person name="Chow W.-N."/>
            <person name="Lin X."/>
        </authorList>
    </citation>
    <scope>NUCLEOTIDE SEQUENCE [LARGE SCALE GENOMIC DNA]</scope>
    <source>
        <strain>PM1</strain>
    </source>
</reference>
<comment type="caution">
    <text evidence="5">The sequence shown here is derived from an EMBL/GenBank/DDBJ whole genome shotgun (WGS) entry which is preliminary data.</text>
</comment>
<dbReference type="CDD" id="cd05233">
    <property type="entry name" value="SDR_c"/>
    <property type="match status" value="2"/>
</dbReference>
<dbReference type="Pfam" id="PF00106">
    <property type="entry name" value="adh_short"/>
    <property type="match status" value="1"/>
</dbReference>
<dbReference type="AlphaFoldDB" id="A0A093V3I6"/>